<evidence type="ECO:0000313" key="6">
    <source>
        <dbReference type="Proteomes" id="UP000663870"/>
    </source>
</evidence>
<evidence type="ECO:0000259" key="2">
    <source>
        <dbReference type="Pfam" id="PF26215"/>
    </source>
</evidence>
<sequence>PLHMKKNIPFTMLFRAIKYCSTFQTYLDEREKLRMALLLNRYPNKIIEQQFNNVLLRFNIDQPLTTINYDKYRQNVLDSPYIKPIGIDYDKVMFIHFTYCSSMKGFPLKFHTIWNKYFGESPINEIRPILGTRNLKEKRQELANKLLAIFNQMFFFPTSRCFSSQLPDKISVIWSGRLIATAGHCTTRRTTRTAVITLSHKVSDSLEYCGDTLLHEMCHAAVVLTDGVMEHGQC</sequence>
<dbReference type="InterPro" id="IPR058912">
    <property type="entry name" value="HTH_animal"/>
</dbReference>
<dbReference type="AlphaFoldDB" id="A0A815Q3N5"/>
<dbReference type="GO" id="GO:0005634">
    <property type="term" value="C:nucleus"/>
    <property type="evidence" value="ECO:0007669"/>
    <property type="project" value="TreeGrafter"/>
</dbReference>
<evidence type="ECO:0000313" key="3">
    <source>
        <dbReference type="EMBL" id="CAF1457842.1"/>
    </source>
</evidence>
<proteinExistence type="predicted"/>
<reference evidence="3" key="1">
    <citation type="submission" date="2021-02" db="EMBL/GenBank/DDBJ databases">
        <authorList>
            <person name="Nowell W R."/>
        </authorList>
    </citation>
    <scope>NUCLEOTIDE SEQUENCE</scope>
</reference>
<dbReference type="EMBL" id="CAJNOH010007445">
    <property type="protein sequence ID" value="CAF1457842.1"/>
    <property type="molecule type" value="Genomic_DNA"/>
</dbReference>
<evidence type="ECO:0000313" key="4">
    <source>
        <dbReference type="EMBL" id="CAF1641094.1"/>
    </source>
</evidence>
<organism evidence="3 5">
    <name type="scientific">Rotaria sordida</name>
    <dbReference type="NCBI Taxonomy" id="392033"/>
    <lineage>
        <taxon>Eukaryota</taxon>
        <taxon>Metazoa</taxon>
        <taxon>Spiralia</taxon>
        <taxon>Gnathifera</taxon>
        <taxon>Rotifera</taxon>
        <taxon>Eurotatoria</taxon>
        <taxon>Bdelloidea</taxon>
        <taxon>Philodinida</taxon>
        <taxon>Philodinidae</taxon>
        <taxon>Rotaria</taxon>
    </lineage>
</organism>
<gene>
    <name evidence="4" type="ORF">JXQ802_LOCUS53204</name>
    <name evidence="3" type="ORF">PYM288_LOCUS36826</name>
</gene>
<dbReference type="GO" id="GO:0006974">
    <property type="term" value="P:DNA damage response"/>
    <property type="evidence" value="ECO:0007669"/>
    <property type="project" value="UniProtKB-ARBA"/>
</dbReference>
<comment type="caution">
    <text evidence="3">The sequence shown here is derived from an EMBL/GenBank/DDBJ whole genome shotgun (WGS) entry which is preliminary data.</text>
</comment>
<name>A0A815Q3N5_9BILA</name>
<accession>A0A815Q3N5</accession>
<dbReference type="PANTHER" id="PTHR23099">
    <property type="entry name" value="TRANSCRIPTIONAL REGULATOR"/>
    <property type="match status" value="1"/>
</dbReference>
<evidence type="ECO:0000259" key="1">
    <source>
        <dbReference type="Pfam" id="PF10263"/>
    </source>
</evidence>
<dbReference type="Pfam" id="PF10263">
    <property type="entry name" value="SprT-like"/>
    <property type="match status" value="1"/>
</dbReference>
<feature type="domain" description="Helix-turn-helix" evidence="2">
    <location>
        <begin position="1"/>
        <end position="52"/>
    </location>
</feature>
<feature type="domain" description="SprT-like" evidence="1">
    <location>
        <begin position="151"/>
        <end position="233"/>
    </location>
</feature>
<feature type="non-terminal residue" evidence="3">
    <location>
        <position position="1"/>
    </location>
</feature>
<keyword evidence="6" id="KW-1185">Reference proteome</keyword>
<dbReference type="Proteomes" id="UP000663854">
    <property type="component" value="Unassembled WGS sequence"/>
</dbReference>
<protein>
    <recommendedName>
        <fullName evidence="7">SprT-like domain-containing protein</fullName>
    </recommendedName>
</protein>
<dbReference type="EMBL" id="CAJNOL010009100">
    <property type="protein sequence ID" value="CAF1641094.1"/>
    <property type="molecule type" value="Genomic_DNA"/>
</dbReference>
<dbReference type="InterPro" id="IPR006640">
    <property type="entry name" value="SprT-like_domain"/>
</dbReference>
<dbReference type="Proteomes" id="UP000663870">
    <property type="component" value="Unassembled WGS sequence"/>
</dbReference>
<dbReference type="Pfam" id="PF26215">
    <property type="entry name" value="HTH_animal"/>
    <property type="match status" value="1"/>
</dbReference>
<evidence type="ECO:0008006" key="7">
    <source>
        <dbReference type="Google" id="ProtNLM"/>
    </source>
</evidence>
<dbReference type="PANTHER" id="PTHR23099:SF0">
    <property type="entry name" value="GERM CELL NUCLEAR ACIDIC PROTEIN"/>
    <property type="match status" value="1"/>
</dbReference>
<evidence type="ECO:0000313" key="5">
    <source>
        <dbReference type="Proteomes" id="UP000663854"/>
    </source>
</evidence>